<reference evidence="2 3" key="1">
    <citation type="submission" date="2010-05" db="EMBL/GenBank/DDBJ databases">
        <title>The Genome Sequence of Thecamonas trahens ATCC 50062.</title>
        <authorList>
            <consortium name="The Broad Institute Genome Sequencing Platform"/>
            <person name="Russ C."/>
            <person name="Cuomo C."/>
            <person name="Shea T."/>
            <person name="Young S.K."/>
            <person name="Zeng Q."/>
            <person name="Koehrsen M."/>
            <person name="Haas B."/>
            <person name="Borodovsky M."/>
            <person name="Guigo R."/>
            <person name="Alvarado L."/>
            <person name="Berlin A."/>
            <person name="Bochicchio J."/>
            <person name="Borenstein D."/>
            <person name="Chapman S."/>
            <person name="Chen Z."/>
            <person name="Freedman E."/>
            <person name="Gellesch M."/>
            <person name="Goldberg J."/>
            <person name="Griggs A."/>
            <person name="Gujja S."/>
            <person name="Heilman E."/>
            <person name="Heiman D."/>
            <person name="Hepburn T."/>
            <person name="Howarth C."/>
            <person name="Jen D."/>
            <person name="Larson L."/>
            <person name="Mehta T."/>
            <person name="Park D."/>
            <person name="Pearson M."/>
            <person name="Roberts A."/>
            <person name="Saif S."/>
            <person name="Shenoy N."/>
            <person name="Sisk P."/>
            <person name="Stolte C."/>
            <person name="Sykes S."/>
            <person name="Thomson T."/>
            <person name="Walk T."/>
            <person name="White J."/>
            <person name="Yandava C."/>
            <person name="Burger G."/>
            <person name="Gray M.W."/>
            <person name="Holland P.W.H."/>
            <person name="King N."/>
            <person name="Lang F.B.F."/>
            <person name="Roger A.J."/>
            <person name="Ruiz-Trillo I."/>
            <person name="Lander E."/>
            <person name="Nusbaum C."/>
        </authorList>
    </citation>
    <scope>NUCLEOTIDE SEQUENCE [LARGE SCALE GENOMIC DNA]</scope>
    <source>
        <strain evidence="2 3">ATCC 50062</strain>
    </source>
</reference>
<dbReference type="AlphaFoldDB" id="A0A0L0DQF2"/>
<protein>
    <submittedName>
        <fullName evidence="2">Uncharacterized protein</fullName>
    </submittedName>
</protein>
<accession>A0A0L0DQF2</accession>
<dbReference type="GeneID" id="25568377"/>
<name>A0A0L0DQF2_THETB</name>
<keyword evidence="1" id="KW-0175">Coiled coil</keyword>
<dbReference type="RefSeq" id="XP_013753891.1">
    <property type="nucleotide sequence ID" value="XM_013898437.1"/>
</dbReference>
<evidence type="ECO:0000256" key="1">
    <source>
        <dbReference type="SAM" id="Coils"/>
    </source>
</evidence>
<sequence>MYGNSPMQRRRSYVYEPGALNMYASPVSYYPSSPVVYSSPSPAAPMTSSYQRVSASPSPSRQAVVSTSALDVDFHAALTTGVARRQEHARAQELVDIRDSVVELLRQFESDSKVEPKFDESPIVQQIDSALPPVINEALNEDDKRRAASEPGRYEQLEQLRNQVQSMAESADPDFAQVFDLIASRVSDVLNVYAGTRNQDGEEEVMAALRALVQELATLQAIEVPDTRELKAKVQVTDAKCGDFEDRRGVVDWTEELTQAEGSLYSEVDTAINQTARQAKQSAELLGVLHSMRALSLSINEVKPAADRARIRAGLESVRTQEAEEERKFEAMSANLESQLATAKSEHDNHVQTVAKLEEHIRRLMDDLSDAYLGAHRSAARMNAVSRSINLLVKKQRLNQSLAEHEEEVALRLLHDTEAHIDAASKINDVLRSASETFHAVRAQRESKVVTEVVDLSIARLNLIIRKYFKTALSVYAAESSVEMLEQEREALLKKKARSNAAQKFAWVADCNKALADLQGKVEYEEANKARANDDLRELEELFDEIHEQASSLALAPIHATWVATRDELKQIEARRLSQVELDNRLDAGFLSQM</sequence>
<evidence type="ECO:0000313" key="3">
    <source>
        <dbReference type="Proteomes" id="UP000054408"/>
    </source>
</evidence>
<feature type="coiled-coil region" evidence="1">
    <location>
        <begin position="475"/>
        <end position="549"/>
    </location>
</feature>
<organism evidence="2 3">
    <name type="scientific">Thecamonas trahens ATCC 50062</name>
    <dbReference type="NCBI Taxonomy" id="461836"/>
    <lineage>
        <taxon>Eukaryota</taxon>
        <taxon>Apusozoa</taxon>
        <taxon>Apusomonadida</taxon>
        <taxon>Apusomonadidae</taxon>
        <taxon>Thecamonas</taxon>
    </lineage>
</organism>
<evidence type="ECO:0000313" key="2">
    <source>
        <dbReference type="EMBL" id="KNC54256.1"/>
    </source>
</evidence>
<feature type="coiled-coil region" evidence="1">
    <location>
        <begin position="340"/>
        <end position="408"/>
    </location>
</feature>
<gene>
    <name evidence="2" type="ORF">AMSG_10052</name>
</gene>
<proteinExistence type="predicted"/>
<keyword evidence="3" id="KW-1185">Reference proteome</keyword>
<dbReference type="Proteomes" id="UP000054408">
    <property type="component" value="Unassembled WGS sequence"/>
</dbReference>
<dbReference type="EMBL" id="GL349487">
    <property type="protein sequence ID" value="KNC54256.1"/>
    <property type="molecule type" value="Genomic_DNA"/>
</dbReference>